<comment type="caution">
    <text evidence="1">The sequence shown here is derived from an EMBL/GenBank/DDBJ whole genome shotgun (WGS) entry which is preliminary data.</text>
</comment>
<organism evidence="1 2">
    <name type="scientific">Alteraurantiacibacter palmitatis</name>
    <dbReference type="NCBI Taxonomy" id="2054628"/>
    <lineage>
        <taxon>Bacteria</taxon>
        <taxon>Pseudomonadati</taxon>
        <taxon>Pseudomonadota</taxon>
        <taxon>Alphaproteobacteria</taxon>
        <taxon>Sphingomonadales</taxon>
        <taxon>Erythrobacteraceae</taxon>
        <taxon>Alteraurantiacibacter</taxon>
    </lineage>
</organism>
<evidence type="ECO:0000313" key="2">
    <source>
        <dbReference type="Proteomes" id="UP001595456"/>
    </source>
</evidence>
<proteinExistence type="predicted"/>
<dbReference type="RefSeq" id="WP_336926135.1">
    <property type="nucleotide sequence ID" value="NZ_JBANRO010000006.1"/>
</dbReference>
<dbReference type="EMBL" id="JBHRST010000008">
    <property type="protein sequence ID" value="MFC3097363.1"/>
    <property type="molecule type" value="Genomic_DNA"/>
</dbReference>
<evidence type="ECO:0008006" key="3">
    <source>
        <dbReference type="Google" id="ProtNLM"/>
    </source>
</evidence>
<name>A0ABV7E662_9SPHN</name>
<evidence type="ECO:0000313" key="1">
    <source>
        <dbReference type="EMBL" id="MFC3097363.1"/>
    </source>
</evidence>
<reference evidence="2" key="1">
    <citation type="journal article" date="2019" name="Int. J. Syst. Evol. Microbiol.">
        <title>The Global Catalogue of Microorganisms (GCM) 10K type strain sequencing project: providing services to taxonomists for standard genome sequencing and annotation.</title>
        <authorList>
            <consortium name="The Broad Institute Genomics Platform"/>
            <consortium name="The Broad Institute Genome Sequencing Center for Infectious Disease"/>
            <person name="Wu L."/>
            <person name="Ma J."/>
        </authorList>
    </citation>
    <scope>NUCLEOTIDE SEQUENCE [LARGE SCALE GENOMIC DNA]</scope>
    <source>
        <strain evidence="2">KCTC 52607</strain>
    </source>
</reference>
<accession>A0ABV7E662</accession>
<dbReference type="Proteomes" id="UP001595456">
    <property type="component" value="Unassembled WGS sequence"/>
</dbReference>
<keyword evidence="2" id="KW-1185">Reference proteome</keyword>
<gene>
    <name evidence="1" type="ORF">ACFODU_06045</name>
</gene>
<sequence>MRLIMLPIVNRTVEALEGVERAVERVQADDFCVSIAGNRQDEAMLARVKPVLISELTGRKAELERDLTSYGVERG</sequence>
<protein>
    <recommendedName>
        <fullName evidence="3">Glycosyltransferase</fullName>
    </recommendedName>
</protein>